<evidence type="ECO:0000313" key="1">
    <source>
        <dbReference type="EMBL" id="MBX64026.1"/>
    </source>
</evidence>
<sequence>MINKRIYGYPLLKTNKKQEQANWN</sequence>
<accession>A0A2P2QAK6</accession>
<proteinExistence type="predicted"/>
<dbReference type="AlphaFoldDB" id="A0A2P2QAK6"/>
<protein>
    <submittedName>
        <fullName evidence="1">Uncharacterized protein</fullName>
    </submittedName>
</protein>
<name>A0A2P2QAK6_RHIMU</name>
<reference evidence="1" key="1">
    <citation type="submission" date="2018-02" db="EMBL/GenBank/DDBJ databases">
        <title>Rhizophora mucronata_Transcriptome.</title>
        <authorList>
            <person name="Meera S.P."/>
            <person name="Sreeshan A."/>
            <person name="Augustine A."/>
        </authorList>
    </citation>
    <scope>NUCLEOTIDE SEQUENCE</scope>
    <source>
        <tissue evidence="1">Leaf</tissue>
    </source>
</reference>
<dbReference type="EMBL" id="GGEC01083542">
    <property type="protein sequence ID" value="MBX64026.1"/>
    <property type="molecule type" value="Transcribed_RNA"/>
</dbReference>
<organism evidence="1">
    <name type="scientific">Rhizophora mucronata</name>
    <name type="common">Asiatic mangrove</name>
    <dbReference type="NCBI Taxonomy" id="61149"/>
    <lineage>
        <taxon>Eukaryota</taxon>
        <taxon>Viridiplantae</taxon>
        <taxon>Streptophyta</taxon>
        <taxon>Embryophyta</taxon>
        <taxon>Tracheophyta</taxon>
        <taxon>Spermatophyta</taxon>
        <taxon>Magnoliopsida</taxon>
        <taxon>eudicotyledons</taxon>
        <taxon>Gunneridae</taxon>
        <taxon>Pentapetalae</taxon>
        <taxon>rosids</taxon>
        <taxon>fabids</taxon>
        <taxon>Malpighiales</taxon>
        <taxon>Rhizophoraceae</taxon>
        <taxon>Rhizophora</taxon>
    </lineage>
</organism>